<comment type="caution">
    <text evidence="1">The sequence shown here is derived from an EMBL/GenBank/DDBJ whole genome shotgun (WGS) entry which is preliminary data.</text>
</comment>
<dbReference type="AlphaFoldDB" id="A0AA37P7P3"/>
<keyword evidence="2" id="KW-1185">Reference proteome</keyword>
<reference evidence="1 2" key="1">
    <citation type="submission" date="2022-03" db="EMBL/GenBank/DDBJ databases">
        <title>Genome data of Colletotrichum spp.</title>
        <authorList>
            <person name="Utami Y.D."/>
            <person name="Hiruma K."/>
        </authorList>
    </citation>
    <scope>NUCLEOTIDE SEQUENCE [LARGE SCALE GENOMIC DNA]</scope>
    <source>
        <strain evidence="1 2">MAFF 239500</strain>
    </source>
</reference>
<dbReference type="GeneID" id="73325942"/>
<name>A0AA37P7P3_9PEZI</name>
<dbReference type="RefSeq" id="XP_049127309.1">
    <property type="nucleotide sequence ID" value="XM_049271352.1"/>
</dbReference>
<protein>
    <submittedName>
        <fullName evidence="1">Uncharacterized protein</fullName>
    </submittedName>
</protein>
<evidence type="ECO:0000313" key="2">
    <source>
        <dbReference type="Proteomes" id="UP001055115"/>
    </source>
</evidence>
<accession>A0AA37P7P3</accession>
<dbReference type="Proteomes" id="UP001055115">
    <property type="component" value="Unassembled WGS sequence"/>
</dbReference>
<sequence>MTPETSDRVVNSVTKNAIECSQLEHSDKSGDEVQPKEKLGQHCEISFKEIQGRFDLLRDLSDAEMDKLNKGVVRKIDLRMMPTITCMFLMRQVHNNALPSRKSYN</sequence>
<evidence type="ECO:0000313" key="1">
    <source>
        <dbReference type="EMBL" id="GKT44959.1"/>
    </source>
</evidence>
<gene>
    <name evidence="1" type="ORF">ColSpa_05140</name>
</gene>
<organism evidence="1 2">
    <name type="scientific">Colletotrichum spaethianum</name>
    <dbReference type="NCBI Taxonomy" id="700344"/>
    <lineage>
        <taxon>Eukaryota</taxon>
        <taxon>Fungi</taxon>
        <taxon>Dikarya</taxon>
        <taxon>Ascomycota</taxon>
        <taxon>Pezizomycotina</taxon>
        <taxon>Sordariomycetes</taxon>
        <taxon>Hypocreomycetidae</taxon>
        <taxon>Glomerellales</taxon>
        <taxon>Glomerellaceae</taxon>
        <taxon>Colletotrichum</taxon>
        <taxon>Colletotrichum spaethianum species complex</taxon>
    </lineage>
</organism>
<dbReference type="EMBL" id="BQXU01000011">
    <property type="protein sequence ID" value="GKT44959.1"/>
    <property type="molecule type" value="Genomic_DNA"/>
</dbReference>
<proteinExistence type="predicted"/>